<feature type="domain" description="Heat-inducible transcription repressor HrcA C-terminal" evidence="8">
    <location>
        <begin position="103"/>
        <end position="342"/>
    </location>
</feature>
<dbReference type="EMBL" id="MWWQ01000014">
    <property type="protein sequence ID" value="OZG49572.1"/>
    <property type="molecule type" value="Genomic_DNA"/>
</dbReference>
<keyword evidence="2 6" id="KW-0805">Transcription regulation</keyword>
<dbReference type="Gene3D" id="1.10.10.10">
    <property type="entry name" value="Winged helix-like DNA-binding domain superfamily/Winged helix DNA-binding domain"/>
    <property type="match status" value="1"/>
</dbReference>
<dbReference type="InterPro" id="IPR002571">
    <property type="entry name" value="HrcA"/>
</dbReference>
<keyword evidence="1 6" id="KW-0678">Repressor</keyword>
<dbReference type="OrthoDB" id="9783139at2"/>
<evidence type="ECO:0000313" key="10">
    <source>
        <dbReference type="Proteomes" id="UP000216454"/>
    </source>
</evidence>
<keyword evidence="10" id="KW-1185">Reference proteome</keyword>
<proteinExistence type="inferred from homology"/>
<dbReference type="Pfam" id="PF01628">
    <property type="entry name" value="HrcA"/>
    <property type="match status" value="1"/>
</dbReference>
<feature type="compositionally biased region" description="Low complexity" evidence="7">
    <location>
        <begin position="364"/>
        <end position="374"/>
    </location>
</feature>
<evidence type="ECO:0000256" key="5">
    <source>
        <dbReference type="ARBA" id="ARBA00055319"/>
    </source>
</evidence>
<dbReference type="InterPro" id="IPR036388">
    <property type="entry name" value="WH-like_DNA-bd_sf"/>
</dbReference>
<dbReference type="SUPFAM" id="SSF46785">
    <property type="entry name" value="Winged helix' DNA-binding domain"/>
    <property type="match status" value="1"/>
</dbReference>
<sequence length="405" mass="42755">MANTRRMVVLRAVVEDYIRTQEPVSSAAVARRHKISASPATVRNDMAALEDEGYLAQPHTSAGRVPTQKGYRYFVDKLATVMPLTPAQKNAIRQFLSGSVNLDDVLRRSAQLLAQITGQVAVVASPSLARSALRHLEIVPVALHTQLVVVITDTGRVEQRSIVNASSPSVEFVQRLCAQVNDDCTGLGLAATGGNLRSIALTLSDPAQREFTLSLAHIFSDLASQERASNLYMSGTNRLTHKEGALEDVAPLLDALEEQVVLMHLMGKLSEVPTEGAARGVGVAIGSETHTPGLLHASVVSSGYGHSSGSGIATDDAQIPAVAPVAFVGSIGPTHMDYATTIAAVRAVAKYLTEYVAREEGADPDGPAPDLGADSQGDPSRGDFNGHGDSNEPDDSDGRNHSMTP</sequence>
<dbReference type="InterPro" id="IPR023120">
    <property type="entry name" value="WHTH_transcript_rep_HrcA_IDD"/>
</dbReference>
<organism evidence="9 10">
    <name type="scientific">Pseudoscardovia suis</name>
    <dbReference type="NCBI Taxonomy" id="987063"/>
    <lineage>
        <taxon>Bacteria</taxon>
        <taxon>Bacillati</taxon>
        <taxon>Actinomycetota</taxon>
        <taxon>Actinomycetes</taxon>
        <taxon>Bifidobacteriales</taxon>
        <taxon>Bifidobacteriaceae</taxon>
        <taxon>Pseudoscardovia</taxon>
    </lineage>
</organism>
<dbReference type="SUPFAM" id="SSF55781">
    <property type="entry name" value="GAF domain-like"/>
    <property type="match status" value="1"/>
</dbReference>
<evidence type="ECO:0000256" key="4">
    <source>
        <dbReference type="ARBA" id="ARBA00023163"/>
    </source>
</evidence>
<name>A0A261ERT7_9BIFI</name>
<evidence type="ECO:0000256" key="7">
    <source>
        <dbReference type="SAM" id="MobiDB-lite"/>
    </source>
</evidence>
<dbReference type="InterPro" id="IPR029016">
    <property type="entry name" value="GAF-like_dom_sf"/>
</dbReference>
<dbReference type="InterPro" id="IPR021153">
    <property type="entry name" value="HrcA_C"/>
</dbReference>
<dbReference type="PIRSF" id="PIRSF005485">
    <property type="entry name" value="HrcA"/>
    <property type="match status" value="1"/>
</dbReference>
<feature type="compositionally biased region" description="Basic and acidic residues" evidence="7">
    <location>
        <begin position="380"/>
        <end position="405"/>
    </location>
</feature>
<evidence type="ECO:0000313" key="9">
    <source>
        <dbReference type="EMBL" id="OZG49572.1"/>
    </source>
</evidence>
<dbReference type="HAMAP" id="MF_00081">
    <property type="entry name" value="HrcA"/>
    <property type="match status" value="1"/>
</dbReference>
<gene>
    <name evidence="6" type="primary">hrcA</name>
    <name evidence="9" type="ORF">PSSU_1396</name>
</gene>
<dbReference type="Gene3D" id="3.30.390.60">
    <property type="entry name" value="Heat-inducible transcription repressor hrca homolog, domain 3"/>
    <property type="match status" value="1"/>
</dbReference>
<dbReference type="NCBIfam" id="TIGR00331">
    <property type="entry name" value="hrcA"/>
    <property type="match status" value="1"/>
</dbReference>
<dbReference type="AlphaFoldDB" id="A0A261ERT7"/>
<dbReference type="Gene3D" id="3.30.450.40">
    <property type="match status" value="1"/>
</dbReference>
<protein>
    <recommendedName>
        <fullName evidence="6">Heat-inducible transcription repressor HrcA</fullName>
    </recommendedName>
</protein>
<evidence type="ECO:0000256" key="6">
    <source>
        <dbReference type="HAMAP-Rule" id="MF_00081"/>
    </source>
</evidence>
<feature type="region of interest" description="Disordered" evidence="7">
    <location>
        <begin position="359"/>
        <end position="405"/>
    </location>
</feature>
<evidence type="ECO:0000256" key="1">
    <source>
        <dbReference type="ARBA" id="ARBA00022491"/>
    </source>
</evidence>
<evidence type="ECO:0000256" key="3">
    <source>
        <dbReference type="ARBA" id="ARBA00023016"/>
    </source>
</evidence>
<accession>A0A261ERT7</accession>
<comment type="caution">
    <text evidence="9">The sequence shown here is derived from an EMBL/GenBank/DDBJ whole genome shotgun (WGS) entry which is preliminary data.</text>
</comment>
<dbReference type="Proteomes" id="UP000216454">
    <property type="component" value="Unassembled WGS sequence"/>
</dbReference>
<evidence type="ECO:0000256" key="2">
    <source>
        <dbReference type="ARBA" id="ARBA00023015"/>
    </source>
</evidence>
<evidence type="ECO:0000259" key="8">
    <source>
        <dbReference type="Pfam" id="PF01628"/>
    </source>
</evidence>
<reference evidence="9 10" key="1">
    <citation type="journal article" date="2017" name="BMC Genomics">
        <title>Comparative genomic and phylogenomic analyses of the Bifidobacteriaceae family.</title>
        <authorList>
            <person name="Lugli G.A."/>
            <person name="Milani C."/>
            <person name="Turroni F."/>
            <person name="Duranti S."/>
            <person name="Mancabelli L."/>
            <person name="Mangifesta M."/>
            <person name="Ferrario C."/>
            <person name="Modesto M."/>
            <person name="Mattarelli P."/>
            <person name="Jiri K."/>
            <person name="van Sinderen D."/>
            <person name="Ventura M."/>
        </authorList>
    </citation>
    <scope>NUCLEOTIDE SEQUENCE [LARGE SCALE GENOMIC DNA]</scope>
    <source>
        <strain evidence="9 10">DSM 24744</strain>
    </source>
</reference>
<dbReference type="GO" id="GO:0045892">
    <property type="term" value="P:negative regulation of DNA-templated transcription"/>
    <property type="evidence" value="ECO:0007669"/>
    <property type="project" value="UniProtKB-UniRule"/>
</dbReference>
<dbReference type="InterPro" id="IPR036390">
    <property type="entry name" value="WH_DNA-bd_sf"/>
</dbReference>
<comment type="similarity">
    <text evidence="6">Belongs to the HrcA family.</text>
</comment>
<keyword evidence="3 6" id="KW-0346">Stress response</keyword>
<keyword evidence="4 6" id="KW-0804">Transcription</keyword>
<dbReference type="GO" id="GO:0003677">
    <property type="term" value="F:DNA binding"/>
    <property type="evidence" value="ECO:0007669"/>
    <property type="project" value="InterPro"/>
</dbReference>
<dbReference type="PANTHER" id="PTHR34824:SF1">
    <property type="entry name" value="HEAT-INDUCIBLE TRANSCRIPTION REPRESSOR HRCA"/>
    <property type="match status" value="1"/>
</dbReference>
<dbReference type="PANTHER" id="PTHR34824">
    <property type="entry name" value="HEAT-INDUCIBLE TRANSCRIPTION REPRESSOR HRCA"/>
    <property type="match status" value="1"/>
</dbReference>
<dbReference type="FunFam" id="1.10.10.10:FF:000049">
    <property type="entry name" value="Heat-inducible transcription repressor HrcA"/>
    <property type="match status" value="1"/>
</dbReference>
<comment type="function">
    <text evidence="5 6">Negative regulator of class I heat shock genes (grpE-dnaK-dnaJ and groELS operons). Prevents heat-shock induction of these operons.</text>
</comment>